<reference evidence="1 2" key="1">
    <citation type="journal article" date="2023" name="bioRxiv">
        <title>High-quality genome assemblies of four members of thePodospora anserinaspecies complex.</title>
        <authorList>
            <person name="Ament-Velasquez S.L."/>
            <person name="Vogan A.A."/>
            <person name="Wallerman O."/>
            <person name="Hartmann F."/>
            <person name="Gautier V."/>
            <person name="Silar P."/>
            <person name="Giraud T."/>
            <person name="Johannesson H."/>
        </authorList>
    </citation>
    <scope>NUCLEOTIDE SEQUENCE [LARGE SCALE GENOMIC DNA]</scope>
    <source>
        <strain evidence="1 2">CBS 124.78</strain>
    </source>
</reference>
<dbReference type="RefSeq" id="XP_062805417.1">
    <property type="nucleotide sequence ID" value="XM_062939941.1"/>
</dbReference>
<comment type="caution">
    <text evidence="1">The sequence shown here is derived from an EMBL/GenBank/DDBJ whole genome shotgun (WGS) entry which is preliminary data.</text>
</comment>
<dbReference type="GeneID" id="87960410"/>
<keyword evidence="2" id="KW-1185">Reference proteome</keyword>
<evidence type="ECO:0000313" key="2">
    <source>
        <dbReference type="Proteomes" id="UP001323617"/>
    </source>
</evidence>
<protein>
    <submittedName>
        <fullName evidence="1">Uncharacterized protein</fullName>
    </submittedName>
</protein>
<evidence type="ECO:0000313" key="1">
    <source>
        <dbReference type="EMBL" id="KAK4681947.1"/>
    </source>
</evidence>
<gene>
    <name evidence="1" type="ORF">QC764_0014160</name>
</gene>
<dbReference type="Proteomes" id="UP001323617">
    <property type="component" value="Unassembled WGS sequence"/>
</dbReference>
<name>A0ABR0INI6_9PEZI</name>
<dbReference type="EMBL" id="JAFFHC010000001">
    <property type="protein sequence ID" value="KAK4681947.1"/>
    <property type="molecule type" value="Genomic_DNA"/>
</dbReference>
<proteinExistence type="predicted"/>
<organism evidence="1 2">
    <name type="scientific">Podospora pseudoanserina</name>
    <dbReference type="NCBI Taxonomy" id="2609844"/>
    <lineage>
        <taxon>Eukaryota</taxon>
        <taxon>Fungi</taxon>
        <taxon>Dikarya</taxon>
        <taxon>Ascomycota</taxon>
        <taxon>Pezizomycotina</taxon>
        <taxon>Sordariomycetes</taxon>
        <taxon>Sordariomycetidae</taxon>
        <taxon>Sordariales</taxon>
        <taxon>Podosporaceae</taxon>
        <taxon>Podospora</taxon>
    </lineage>
</organism>
<accession>A0ABR0INI6</accession>
<sequence>MLPLSTRNISSWLTAYPEPETSSGLKTAALQEDRTGDRQMYHSHAYLQPQAHNYIPSAAKYWPLLVLPLADQQAETRICATAETLISSK</sequence>